<evidence type="ECO:0000313" key="2">
    <source>
        <dbReference type="Proteomes" id="UP000649617"/>
    </source>
</evidence>
<dbReference type="Proteomes" id="UP000649617">
    <property type="component" value="Unassembled WGS sequence"/>
</dbReference>
<proteinExistence type="predicted"/>
<name>A0A812JWM0_SYMPI</name>
<comment type="caution">
    <text evidence="1">The sequence shown here is derived from an EMBL/GenBank/DDBJ whole genome shotgun (WGS) entry which is preliminary data.</text>
</comment>
<sequence length="103" mass="11578">AYEEFGALSLQLGQEELPPLRHACALATTLKTLPRSVIKSRIRVMWMQQLEELAQQDGPHTCRPVDLEQAVQQLSKMAEEDAVAVIRHVSNLCEENAQDLVEL</sequence>
<keyword evidence="2" id="KW-1185">Reference proteome</keyword>
<accession>A0A812JWM0</accession>
<gene>
    <name evidence="1" type="primary">GIP</name>
    <name evidence="1" type="ORF">SPIL2461_LOCUS2384</name>
</gene>
<organism evidence="1 2">
    <name type="scientific">Symbiodinium pilosum</name>
    <name type="common">Dinoflagellate</name>
    <dbReference type="NCBI Taxonomy" id="2952"/>
    <lineage>
        <taxon>Eukaryota</taxon>
        <taxon>Sar</taxon>
        <taxon>Alveolata</taxon>
        <taxon>Dinophyceae</taxon>
        <taxon>Suessiales</taxon>
        <taxon>Symbiodiniaceae</taxon>
        <taxon>Symbiodinium</taxon>
    </lineage>
</organism>
<evidence type="ECO:0000313" key="1">
    <source>
        <dbReference type="EMBL" id="CAE7212440.1"/>
    </source>
</evidence>
<dbReference type="EMBL" id="CAJNIZ010002595">
    <property type="protein sequence ID" value="CAE7212440.1"/>
    <property type="molecule type" value="Genomic_DNA"/>
</dbReference>
<dbReference type="OrthoDB" id="10392486at2759"/>
<reference evidence="1" key="1">
    <citation type="submission" date="2021-02" db="EMBL/GenBank/DDBJ databases">
        <authorList>
            <person name="Dougan E. K."/>
            <person name="Rhodes N."/>
            <person name="Thang M."/>
            <person name="Chan C."/>
        </authorList>
    </citation>
    <scope>NUCLEOTIDE SEQUENCE</scope>
</reference>
<protein>
    <submittedName>
        <fullName evidence="1">GIP protein</fullName>
    </submittedName>
</protein>
<dbReference type="AlphaFoldDB" id="A0A812JWM0"/>
<feature type="non-terminal residue" evidence="1">
    <location>
        <position position="1"/>
    </location>
</feature>